<evidence type="ECO:0000313" key="1">
    <source>
        <dbReference type="EMBL" id="QHT16067.1"/>
    </source>
</evidence>
<evidence type="ECO:0008006" key="2">
    <source>
        <dbReference type="Google" id="ProtNLM"/>
    </source>
</evidence>
<reference evidence="1" key="1">
    <citation type="journal article" date="2020" name="Nature">
        <title>Giant virus diversity and host interactions through global metagenomics.</title>
        <authorList>
            <person name="Schulz F."/>
            <person name="Roux S."/>
            <person name="Paez-Espino D."/>
            <person name="Jungbluth S."/>
            <person name="Walsh D.A."/>
            <person name="Denef V.J."/>
            <person name="McMahon K.D."/>
            <person name="Konstantinidis K.T."/>
            <person name="Eloe-Fadrosh E.A."/>
            <person name="Kyrpides N.C."/>
            <person name="Woyke T."/>
        </authorList>
    </citation>
    <scope>NUCLEOTIDE SEQUENCE</scope>
    <source>
        <strain evidence="1">GVMAG-M-3300023174-182</strain>
    </source>
</reference>
<protein>
    <recommendedName>
        <fullName evidence="2">MYM-type domain-containing protein</fullName>
    </recommendedName>
</protein>
<dbReference type="AlphaFoldDB" id="A0A6C0DHQ3"/>
<name>A0A6C0DHQ3_9ZZZZ</name>
<sequence>MGRAKKQQITPIVDINIQPELSEVVVKSKRGRKSKKEIQSLQLIASIKNEDSCSNLSDNDNIENYNESDNLILNDVLLVENTIKPKPIAKKRGRKPKGGKIVQQITPILNLKEAKPNIILHLKCSLKDLENNLSMNSVDSYNFNYKNNLNFDIISVSNHSHSHSNSHNNTNSNVGLNNNSTSYDDFNKEDQYNTELNIDNPIQDVHDTNEKINKDVEIKEIWKKLKVLEHNLHINNISDKKSACFWCTHDFDTPSIYIPKHYIKDSYHVYGCFCSPECASAFLMEENIDSSTKFERYHLINHIYSKIYDYKKNIKPAPNPYYMLEKYYGNLTIQEYRSLFKNDRSFLIVDKPLTRVLPEFHEDNDDFIINNKIIPSNTYQIKKKVQNKYQSKSNILNEKFGISN</sequence>
<accession>A0A6C0DHQ3</accession>
<proteinExistence type="predicted"/>
<dbReference type="EMBL" id="MN739615">
    <property type="protein sequence ID" value="QHT16067.1"/>
    <property type="molecule type" value="Genomic_DNA"/>
</dbReference>
<organism evidence="1">
    <name type="scientific">viral metagenome</name>
    <dbReference type="NCBI Taxonomy" id="1070528"/>
    <lineage>
        <taxon>unclassified sequences</taxon>
        <taxon>metagenomes</taxon>
        <taxon>organismal metagenomes</taxon>
    </lineage>
</organism>